<sequence>MMSGPGLRKEGIHITPPVLVLVPQTAVLYYPRPLLLSLSVLVLDSKDAAIADSYPLSLLIWDAGSTGSNHASGASNAIPTRDGEANAKATALPTPILFHPVPGPFFHDTESPDRSILQLIIIVVDITSFPYAITQMRDSSSSHKYDSVMIAHPERLQDT</sequence>
<gene>
    <name evidence="1" type="ORF">Hypma_005090</name>
</gene>
<name>A0A369K0I5_HYPMA</name>
<comment type="caution">
    <text evidence="1">The sequence shown here is derived from an EMBL/GenBank/DDBJ whole genome shotgun (WGS) entry which is preliminary data.</text>
</comment>
<evidence type="ECO:0000313" key="2">
    <source>
        <dbReference type="Proteomes" id="UP000076154"/>
    </source>
</evidence>
<protein>
    <submittedName>
        <fullName evidence="1">Uncharacterized protein</fullName>
    </submittedName>
</protein>
<evidence type="ECO:0000313" key="1">
    <source>
        <dbReference type="EMBL" id="RDB27102.1"/>
    </source>
</evidence>
<dbReference type="InParanoid" id="A0A369K0I5"/>
<proteinExistence type="predicted"/>
<accession>A0A369K0I5</accession>
<keyword evidence="2" id="KW-1185">Reference proteome</keyword>
<reference evidence="1" key="1">
    <citation type="submission" date="2018-04" db="EMBL/GenBank/DDBJ databases">
        <title>Whole genome sequencing of Hypsizygus marmoreus.</title>
        <authorList>
            <person name="Choi I.-G."/>
            <person name="Min B."/>
            <person name="Kim J.-G."/>
            <person name="Kim S."/>
            <person name="Oh Y.-L."/>
            <person name="Kong W.-S."/>
            <person name="Park H."/>
            <person name="Jeong J."/>
            <person name="Song E.-S."/>
        </authorList>
    </citation>
    <scope>NUCLEOTIDE SEQUENCE [LARGE SCALE GENOMIC DNA]</scope>
    <source>
        <strain evidence="1">51987-8</strain>
    </source>
</reference>
<dbReference type="EMBL" id="LUEZ02000021">
    <property type="protein sequence ID" value="RDB27102.1"/>
    <property type="molecule type" value="Genomic_DNA"/>
</dbReference>
<dbReference type="Proteomes" id="UP000076154">
    <property type="component" value="Unassembled WGS sequence"/>
</dbReference>
<organism evidence="1 2">
    <name type="scientific">Hypsizygus marmoreus</name>
    <name type="common">White beech mushroom</name>
    <name type="synonym">Agaricus marmoreus</name>
    <dbReference type="NCBI Taxonomy" id="39966"/>
    <lineage>
        <taxon>Eukaryota</taxon>
        <taxon>Fungi</taxon>
        <taxon>Dikarya</taxon>
        <taxon>Basidiomycota</taxon>
        <taxon>Agaricomycotina</taxon>
        <taxon>Agaricomycetes</taxon>
        <taxon>Agaricomycetidae</taxon>
        <taxon>Agaricales</taxon>
        <taxon>Tricholomatineae</taxon>
        <taxon>Lyophyllaceae</taxon>
        <taxon>Hypsizygus</taxon>
    </lineage>
</organism>
<dbReference type="AlphaFoldDB" id="A0A369K0I5"/>